<organism evidence="1">
    <name type="scientific">viral metagenome</name>
    <dbReference type="NCBI Taxonomy" id="1070528"/>
    <lineage>
        <taxon>unclassified sequences</taxon>
        <taxon>metagenomes</taxon>
        <taxon>organismal metagenomes</taxon>
    </lineage>
</organism>
<dbReference type="EMBL" id="MN739271">
    <property type="protein sequence ID" value="QHS96307.1"/>
    <property type="molecule type" value="Genomic_DNA"/>
</dbReference>
<protein>
    <submittedName>
        <fullName evidence="1">Uncharacterized protein</fullName>
    </submittedName>
</protein>
<proteinExistence type="predicted"/>
<reference evidence="1" key="1">
    <citation type="journal article" date="2020" name="Nature">
        <title>Giant virus diversity and host interactions through global metagenomics.</title>
        <authorList>
            <person name="Schulz F."/>
            <person name="Roux S."/>
            <person name="Paez-Espino D."/>
            <person name="Jungbluth S."/>
            <person name="Walsh D.A."/>
            <person name="Denef V.J."/>
            <person name="McMahon K.D."/>
            <person name="Konstantinidis K.T."/>
            <person name="Eloe-Fadrosh E.A."/>
            <person name="Kyrpides N.C."/>
            <person name="Woyke T."/>
        </authorList>
    </citation>
    <scope>NUCLEOTIDE SEQUENCE</scope>
    <source>
        <strain evidence="1">GVMAG-M-3300020166-18</strain>
    </source>
</reference>
<accession>A0A6C0BVF3</accession>
<dbReference type="AlphaFoldDB" id="A0A6C0BVF3"/>
<name>A0A6C0BVF3_9ZZZZ</name>
<evidence type="ECO:0000313" key="1">
    <source>
        <dbReference type="EMBL" id="QHS96307.1"/>
    </source>
</evidence>
<sequence>MEMNFEKLPEDIFFNEIILKNILIDFLIYVKLISKKYYNMVKPLQFKLEYLTFDYWNLRGMNWYNNNIDKNIVKKAAITWDTLENKPYKSVDRIVIFFQREDNPFNYYVVNKTYGPHVKTGVGKQAHCIISYDIYPLLHPDKMEQIKIKANKYGGTVVDSHGKTIQLCHLINS</sequence>